<dbReference type="EMBL" id="JBBMRA010000006">
    <property type="protein sequence ID" value="MEM5536434.1"/>
    <property type="molecule type" value="Genomic_DNA"/>
</dbReference>
<reference evidence="1 2" key="1">
    <citation type="submission" date="2024-03" db="EMBL/GenBank/DDBJ databases">
        <title>Community enrichment and isolation of bacterial strains for fucoidan degradation.</title>
        <authorList>
            <person name="Sichert A."/>
        </authorList>
    </citation>
    <scope>NUCLEOTIDE SEQUENCE [LARGE SCALE GENOMIC DNA]</scope>
    <source>
        <strain evidence="1 2">AS76</strain>
    </source>
</reference>
<dbReference type="RefSeq" id="WP_342854292.1">
    <property type="nucleotide sequence ID" value="NZ_JBBMRA010000006.1"/>
</dbReference>
<name>A0ABU9TT58_9GAMM</name>
<accession>A0ABU9TT58</accession>
<organism evidence="1 2">
    <name type="scientific">Neptuniibacter pectenicola</name>
    <dbReference type="NCBI Taxonomy" id="1806669"/>
    <lineage>
        <taxon>Bacteria</taxon>
        <taxon>Pseudomonadati</taxon>
        <taxon>Pseudomonadota</taxon>
        <taxon>Gammaproteobacteria</taxon>
        <taxon>Oceanospirillales</taxon>
        <taxon>Oceanospirillaceae</taxon>
        <taxon>Neptuniibacter</taxon>
    </lineage>
</organism>
<dbReference type="PROSITE" id="PS51257">
    <property type="entry name" value="PROKAR_LIPOPROTEIN"/>
    <property type="match status" value="1"/>
</dbReference>
<keyword evidence="2" id="KW-1185">Reference proteome</keyword>
<evidence type="ECO:0000313" key="2">
    <source>
        <dbReference type="Proteomes" id="UP001449225"/>
    </source>
</evidence>
<protein>
    <recommendedName>
        <fullName evidence="3">Secreted protein</fullName>
    </recommendedName>
</protein>
<sequence length="164" mass="19144">MIRSLPIILCLLILQGCELQETKPPIEVEPISEQKSCRIEAANLDRLQKIEKLFLENPERRSRIMQNAIRDKDQTLLALLLSTPLSSKEQLQQAKRYYAKFVLYPDKACPGDRYFDLRDQLTSALLWMRAEQDNLLQENKTLQIKIDALTQIETDLSKDRENQE</sequence>
<comment type="caution">
    <text evidence="1">The sequence shown here is derived from an EMBL/GenBank/DDBJ whole genome shotgun (WGS) entry which is preliminary data.</text>
</comment>
<gene>
    <name evidence="1" type="ORF">WNY58_08530</name>
</gene>
<dbReference type="Proteomes" id="UP001449225">
    <property type="component" value="Unassembled WGS sequence"/>
</dbReference>
<proteinExistence type="predicted"/>
<evidence type="ECO:0008006" key="3">
    <source>
        <dbReference type="Google" id="ProtNLM"/>
    </source>
</evidence>
<evidence type="ECO:0000313" key="1">
    <source>
        <dbReference type="EMBL" id="MEM5536434.1"/>
    </source>
</evidence>